<dbReference type="SUPFAM" id="SSF55060">
    <property type="entry name" value="GHMP Kinase, C-terminal domain"/>
    <property type="match status" value="1"/>
</dbReference>
<evidence type="ECO:0000256" key="4">
    <source>
        <dbReference type="ARBA" id="ARBA00022777"/>
    </source>
</evidence>
<dbReference type="InterPro" id="IPR006204">
    <property type="entry name" value="GHMP_kinase_N_dom"/>
</dbReference>
<dbReference type="InterPro" id="IPR020568">
    <property type="entry name" value="Ribosomal_Su5_D2-typ_SF"/>
</dbReference>
<dbReference type="SUPFAM" id="SSF54211">
    <property type="entry name" value="Ribosomal protein S5 domain 2-like"/>
    <property type="match status" value="1"/>
</dbReference>
<gene>
    <name evidence="7" type="ORF">MOO44_02340</name>
</gene>
<sequence>MGKIIIRVPATVSNLGPGIDSLGLALHLYYTVIVEEETDHWRVNHALGENIPHDEHNLIVQTILRLDPKIHPHQLTVMSDIPVEHGLGSSTTAVIVGIKIANALGNLDLSIDEQMQIGNQIEAHSENVAAGFLGDLTVSKVIDGKLIAIKSQMPDVAAMMFVMPRGKVGKIELPKQIDGQSALDSSNDANLLVAALLNDNWPVAAKLIDGTYFGERNLKRDQDNLNLIKTAAHQLGIYGTFISGTGPVIVSLGKRELLLKLRDQLRTDERLDGRVRVMDLDRDGATVRGE</sequence>
<dbReference type="Proteomes" id="UP000831181">
    <property type="component" value="Chromosome"/>
</dbReference>
<keyword evidence="5" id="KW-0067">ATP-binding</keyword>
<dbReference type="PANTHER" id="PTHR20861">
    <property type="entry name" value="HOMOSERINE/4-DIPHOSPHOCYTIDYL-2-C-METHYL-D-ERYTHRITOL KINASE"/>
    <property type="match status" value="1"/>
</dbReference>
<dbReference type="PANTHER" id="PTHR20861:SF1">
    <property type="entry name" value="HOMOSERINE KINASE"/>
    <property type="match status" value="1"/>
</dbReference>
<dbReference type="GO" id="GO:0016301">
    <property type="term" value="F:kinase activity"/>
    <property type="evidence" value="ECO:0007669"/>
    <property type="project" value="UniProtKB-KW"/>
</dbReference>
<dbReference type="EMBL" id="CP093361">
    <property type="protein sequence ID" value="UQS87033.1"/>
    <property type="molecule type" value="Genomic_DNA"/>
</dbReference>
<protein>
    <submittedName>
        <fullName evidence="7">Homoserine kinase</fullName>
    </submittedName>
</protein>
<dbReference type="KEGG" id="lbe:MOO44_02340"/>
<dbReference type="Pfam" id="PF00288">
    <property type="entry name" value="GHMP_kinases_N"/>
    <property type="match status" value="1"/>
</dbReference>
<dbReference type="InterPro" id="IPR014721">
    <property type="entry name" value="Ribsml_uS5_D2-typ_fold_subgr"/>
</dbReference>
<evidence type="ECO:0000256" key="1">
    <source>
        <dbReference type="ARBA" id="ARBA00022605"/>
    </source>
</evidence>
<keyword evidence="4 7" id="KW-0418">Kinase</keyword>
<dbReference type="Gene3D" id="3.30.70.890">
    <property type="entry name" value="GHMP kinase, C-terminal domain"/>
    <property type="match status" value="1"/>
</dbReference>
<keyword evidence="1" id="KW-0028">Amino-acid biosynthesis</keyword>
<feature type="domain" description="GHMP kinase N-terminal" evidence="6">
    <location>
        <begin position="57"/>
        <end position="134"/>
    </location>
</feature>
<accession>A0A976RSG9</accession>
<dbReference type="GO" id="GO:0008652">
    <property type="term" value="P:amino acid biosynthetic process"/>
    <property type="evidence" value="ECO:0007669"/>
    <property type="project" value="UniProtKB-KW"/>
</dbReference>
<organism evidence="7 8">
    <name type="scientific">Nicoliella spurrieriana</name>
    <dbReference type="NCBI Taxonomy" id="2925830"/>
    <lineage>
        <taxon>Bacteria</taxon>
        <taxon>Bacillati</taxon>
        <taxon>Bacillota</taxon>
        <taxon>Bacilli</taxon>
        <taxon>Lactobacillales</taxon>
        <taxon>Lactobacillaceae</taxon>
        <taxon>Nicoliella</taxon>
    </lineage>
</organism>
<reference evidence="7" key="1">
    <citation type="journal article" date="2022" name="Int. J. Syst. Evol. Microbiol.">
        <title>Apilactobacillus apisilvae sp. nov., Nicolia spurrieriana gen. nov. sp. nov., Bombilactobacillus folatiphilus sp. nov. and Bombilactobacillus thymidiniphilus sp. nov., four new lactic acid bacterial isolates from stingless bees Tetragonula carbonaria and Austroplebeia australis.</title>
        <authorList>
            <person name="Oliphant S.A."/>
            <person name="Watson-Haigh N.S."/>
            <person name="Sumby K.M."/>
            <person name="Gardner J."/>
            <person name="Groom S."/>
            <person name="Jiranek V."/>
        </authorList>
    </citation>
    <scope>NUCLEOTIDE SEQUENCE</scope>
    <source>
        <strain evidence="7">SGEP1_A5</strain>
    </source>
</reference>
<dbReference type="GO" id="GO:0005524">
    <property type="term" value="F:ATP binding"/>
    <property type="evidence" value="ECO:0007669"/>
    <property type="project" value="UniProtKB-KW"/>
</dbReference>
<evidence type="ECO:0000313" key="7">
    <source>
        <dbReference type="EMBL" id="UQS87033.1"/>
    </source>
</evidence>
<evidence type="ECO:0000256" key="2">
    <source>
        <dbReference type="ARBA" id="ARBA00022679"/>
    </source>
</evidence>
<evidence type="ECO:0000313" key="8">
    <source>
        <dbReference type="Proteomes" id="UP000831181"/>
    </source>
</evidence>
<dbReference type="InterPro" id="IPR036554">
    <property type="entry name" value="GHMP_kinase_C_sf"/>
</dbReference>
<dbReference type="PRINTS" id="PR00958">
    <property type="entry name" value="HOMSERKINASE"/>
</dbReference>
<evidence type="ECO:0000256" key="3">
    <source>
        <dbReference type="ARBA" id="ARBA00022741"/>
    </source>
</evidence>
<dbReference type="RefSeq" id="WP_260116834.1">
    <property type="nucleotide sequence ID" value="NZ_CP093361.1"/>
</dbReference>
<evidence type="ECO:0000259" key="6">
    <source>
        <dbReference type="Pfam" id="PF00288"/>
    </source>
</evidence>
<name>A0A976RSG9_9LACO</name>
<keyword evidence="3" id="KW-0547">Nucleotide-binding</keyword>
<dbReference type="Gene3D" id="3.30.230.10">
    <property type="match status" value="1"/>
</dbReference>
<proteinExistence type="predicted"/>
<evidence type="ECO:0000256" key="5">
    <source>
        <dbReference type="ARBA" id="ARBA00022840"/>
    </source>
</evidence>
<keyword evidence="2" id="KW-0808">Transferase</keyword>
<dbReference type="AlphaFoldDB" id="A0A976RSG9"/>
<keyword evidence="8" id="KW-1185">Reference proteome</keyword>